<comment type="caution">
    <text evidence="3">The sequence shown here is derived from an EMBL/GenBank/DDBJ whole genome shotgun (WGS) entry which is preliminary data.</text>
</comment>
<evidence type="ECO:0000256" key="1">
    <source>
        <dbReference type="SAM" id="Coils"/>
    </source>
</evidence>
<proteinExistence type="predicted"/>
<gene>
    <name evidence="3" type="ORF">TQ39_07565</name>
</gene>
<dbReference type="Proteomes" id="UP000032483">
    <property type="component" value="Unassembled WGS sequence"/>
</dbReference>
<evidence type="ECO:0000313" key="4">
    <source>
        <dbReference type="Proteomes" id="UP000032483"/>
    </source>
</evidence>
<evidence type="ECO:0008006" key="5">
    <source>
        <dbReference type="Google" id="ProtNLM"/>
    </source>
</evidence>
<dbReference type="RefSeq" id="WP_050005095.1">
    <property type="nucleotide sequence ID" value="NZ_JXXK01000008.1"/>
</dbReference>
<reference evidence="3" key="1">
    <citation type="submission" date="2015-02" db="EMBL/GenBank/DDBJ databases">
        <title>A novel member of the family Ruminococcaceae isolated from human feces.</title>
        <authorList>
            <person name="Shkoporov A.N."/>
            <person name="Chaplin A.V."/>
            <person name="Motuzova O.V."/>
            <person name="Kafarskaia L.I."/>
            <person name="Khokhlova E.V."/>
            <person name="Efimov B.A."/>
        </authorList>
    </citation>
    <scope>NUCLEOTIDE SEQUENCE [LARGE SCALE GENOMIC DNA]</scope>
    <source>
        <strain evidence="3">585-1</strain>
    </source>
</reference>
<accession>A0A0D8J389</accession>
<dbReference type="GeneID" id="42856467"/>
<dbReference type="EMBL" id="JXXK01000008">
    <property type="protein sequence ID" value="KJF40248.1"/>
    <property type="molecule type" value="Genomic_DNA"/>
</dbReference>
<protein>
    <recommendedName>
        <fullName evidence="5">Phage tail tape measure protein</fullName>
    </recommendedName>
</protein>
<feature type="coiled-coil region" evidence="1">
    <location>
        <begin position="155"/>
        <end position="240"/>
    </location>
</feature>
<sequence length="1099" mass="120016">MIFTLFDFDVEQAKNGILDFGESISFLGKSLSSIKDDFSGNGFSGFVNGLKTLFVSQSKRDASLHLETDIKALSEYVDAVQNGTNAGKAFDDTMKNASTTAINYARSTDAPKVSVQEFTAMQKAATLSTIGLKAATVALNMAISMGIGVAINFAISALDDYIHRHERLIEAAEKEASDYNSLSSELKSLDDQMESNSDRIKELQSLGTLTFVEQEELDNLQEANEKLETQLNLKNALANIEYGEARDAAIKVIDDKSEVVQEFDSNGLYIGSYDATRSEKIKANVSDLDHIDSEIQRYLSEYVEALKANFIGDFEFSTKEDYEEQIKELREGRQLVLDETLKLQAALQEQADVLIGDDDASRKYRDEVKQSGIILDDYLGNSATQKTNDFNSVFDNNQFAKEKEQLEDLAKQGKLTADVFDNTDAYDSLVEALEVLGISIEDIANQFNALAESEAGAQESFDPEKFESLNSEFGDQISNVDALYNGYQSLTTAIDEYNTYGYMTAETLSSLANSGMIQYLEATATGLSINTDALLQNAEAAKVSAINALQNSVAQQLVALAAGDVAIAAPGAGDAIVAAGEMAAASAAGFKTASAAAAETTIFLEGVRDAQAGNAVDPDAYRDRADQLIANAQAVADSIAKIDIASAGYQKAMAGNAKSTGSAKSAAEEYVESLKKEKEALQDVKNELDDQKDAYDSVIRAVQKALDKEIEALEKQKDALSDPDIEGSYGNRINLIQMEIDALNNLRDAKEREIAVEKAKAELERLKDQKTLRVYMEGEGFVWRTDESAIRDAQEALDKAELDKQISDLEDAKEKLEDMLEQEEEALDKNIEKLQEYKDKWGEIADAYQDEQDRLMAAQVLGQNWEVEILNGRIETLTSFRDKYISIMAEIAAKVEEIEALERRIKEAQNSIGSSSGNSGGGGSGATNASLPRYRVVNTRYGTVSRSGFTTQSAAQEYIKTLGASQGFFRIEKYANGTMFSPTTLAYVDDGIGSNAGSELIVRAPKHGRLTSLELGSGVIPAQATKNLIAMAKSPQAMLQEQFKNLFNNQMLAANTVGTNKIFEFKFGDIIMHGVNDTTSFAKILTREFPAILKQELGR</sequence>
<organism evidence="3 4">
    <name type="scientific">Ruthenibacterium lactatiformans</name>
    <dbReference type="NCBI Taxonomy" id="1550024"/>
    <lineage>
        <taxon>Bacteria</taxon>
        <taxon>Bacillati</taxon>
        <taxon>Bacillota</taxon>
        <taxon>Clostridia</taxon>
        <taxon>Eubacteriales</taxon>
        <taxon>Oscillospiraceae</taxon>
        <taxon>Ruthenibacterium</taxon>
    </lineage>
</organism>
<evidence type="ECO:0000313" key="3">
    <source>
        <dbReference type="EMBL" id="KJF40248.1"/>
    </source>
</evidence>
<keyword evidence="4" id="KW-1185">Reference proteome</keyword>
<dbReference type="AlphaFoldDB" id="A0A0D8J389"/>
<feature type="region of interest" description="Disordered" evidence="2">
    <location>
        <begin position="910"/>
        <end position="930"/>
    </location>
</feature>
<evidence type="ECO:0000256" key="2">
    <source>
        <dbReference type="SAM" id="MobiDB-lite"/>
    </source>
</evidence>
<feature type="coiled-coil region" evidence="1">
    <location>
        <begin position="664"/>
        <end position="840"/>
    </location>
</feature>
<keyword evidence="1" id="KW-0175">Coiled coil</keyword>
<name>A0A0D8J389_9FIRM</name>